<evidence type="ECO:0000256" key="8">
    <source>
        <dbReference type="ARBA" id="ARBA00023077"/>
    </source>
</evidence>
<feature type="domain" description="TonB-dependent receptor plug" evidence="16">
    <location>
        <begin position="246"/>
        <end position="354"/>
    </location>
</feature>
<evidence type="ECO:0000256" key="1">
    <source>
        <dbReference type="ARBA" id="ARBA00004571"/>
    </source>
</evidence>
<evidence type="ECO:0000259" key="14">
    <source>
        <dbReference type="Pfam" id="PF00593"/>
    </source>
</evidence>
<evidence type="ECO:0000259" key="16">
    <source>
        <dbReference type="Pfam" id="PF07715"/>
    </source>
</evidence>
<dbReference type="InterPro" id="IPR039426">
    <property type="entry name" value="TonB-dep_rcpt-like"/>
</dbReference>
<sequence>MAYSASPAPLTFDSVGVAFNRYAPGMDLGWSDWFTITQQMLDAFGALTFDPDPMHVDPAWAEEYGPFNGTILRGFFTLSMLVAMIHSANKVPRPTGAVSGNILQLRVQPYPFCYAGAGKCAHSRRVPRARRRRSSQRQAHCDLRGEGRDRGSEQAGSRGRVAVGVDAEPSGPNEDRADDVTFKKGGAIMKALRIISIMQTSAIAGAIALLASTGVAAQTSAPAASKTASEEVGEIVVTARKQNESIQSVPLSIKAFSSADIARSGMTSIADIARRTPNLTFGDFGDIKLSPTSIRGVISSSGSAGADPAAGYYVDEVFVGQGAGASVDLYDIERVEVLRGPQGTLFGRNTLAGAISITTTKPSDEFNASVTGTYGNYDYKRLGASVSGPIVPGVVQAKISGIFNKRDGISFNEIRNEDANTLNSWIVRGALNFILSPDTTLLISGDHQKVDQSPLAFEVLRYNTNPNVGTNSFLQTARDIPLNRDPFDRVVQSAIRNVETLNASNVTATFKTKIGGIDITSITSHHFHRYFSEGDTGRGAVRLLTDGDPERVTRDSQELRAAISTDRVDVITGLYLYRQKSANQSFVKVGPDLAALFGDPTLSGLVTGSDGTLNTKSIAGFTNVNVRVGDSIEITAGARYTRDHKSIDYTQSDPIALLGGNVAIKASDSWTSFTPSVTARYRVSPDFMTYATISTGFKSGGFNDALGDATGIAFKPEKLTNYELGFKGQAANRLITYDAAIFYMDWTNVQVAQIVPPRFNPTITNGGRAYSLGIEVNTTIRPVEGLTLGVSGALLQSRFNNNVRRGPTAFAPEYTANVNAEYRFPETSLGQFSVFGEMLARGKTYLIPPTGNTIDLDGRVSPYTLFNLRASLSAPNERWKISIWGKNLTDKTYKTRVFDLFNVPPIGEKLIQLNEPRTYGIEVKFSY</sequence>
<dbReference type="InterPro" id="IPR012910">
    <property type="entry name" value="Plug_dom"/>
</dbReference>
<evidence type="ECO:0000259" key="15">
    <source>
        <dbReference type="Pfam" id="PF01575"/>
    </source>
</evidence>
<reference evidence="17 18" key="1">
    <citation type="submission" date="2018-10" db="EMBL/GenBank/DDBJ databases">
        <title>Genomic Encyclopedia of Type Strains, Phase IV (KMG-IV): sequencing the most valuable type-strain genomes for metagenomic binning, comparative biology and taxonomic classification.</title>
        <authorList>
            <person name="Goeker M."/>
        </authorList>
    </citation>
    <scope>NUCLEOTIDE SEQUENCE [LARGE SCALE GENOMIC DNA]</scope>
    <source>
        <strain evidence="17 18">DSM 19791</strain>
    </source>
</reference>
<evidence type="ECO:0000256" key="11">
    <source>
        <dbReference type="PROSITE-ProRule" id="PRU01360"/>
    </source>
</evidence>
<dbReference type="Gene3D" id="3.10.129.10">
    <property type="entry name" value="Hotdog Thioesterase"/>
    <property type="match status" value="1"/>
</dbReference>
<keyword evidence="17" id="KW-0675">Receptor</keyword>
<dbReference type="PANTHER" id="PTHR32552">
    <property type="entry name" value="FERRICHROME IRON RECEPTOR-RELATED"/>
    <property type="match status" value="1"/>
</dbReference>
<evidence type="ECO:0000256" key="9">
    <source>
        <dbReference type="ARBA" id="ARBA00023136"/>
    </source>
</evidence>
<evidence type="ECO:0000256" key="13">
    <source>
        <dbReference type="SAM" id="MobiDB-lite"/>
    </source>
</evidence>
<dbReference type="PANTHER" id="PTHR32552:SF81">
    <property type="entry name" value="TONB-DEPENDENT OUTER MEMBRANE RECEPTOR"/>
    <property type="match status" value="1"/>
</dbReference>
<evidence type="ECO:0000256" key="4">
    <source>
        <dbReference type="ARBA" id="ARBA00022496"/>
    </source>
</evidence>
<keyword evidence="3 11" id="KW-1134">Transmembrane beta strand</keyword>
<feature type="region of interest" description="Disordered" evidence="13">
    <location>
        <begin position="124"/>
        <end position="179"/>
    </location>
</feature>
<keyword evidence="6" id="KW-0408">Iron</keyword>
<gene>
    <name evidence="17" type="ORF">DFR51_0031</name>
</gene>
<dbReference type="InterPro" id="IPR036942">
    <property type="entry name" value="Beta-barrel_TonB_sf"/>
</dbReference>
<keyword evidence="9 11" id="KW-0472">Membrane</keyword>
<dbReference type="InterPro" id="IPR000531">
    <property type="entry name" value="Beta-barrel_TonB"/>
</dbReference>
<dbReference type="SUPFAM" id="SSF56935">
    <property type="entry name" value="Porins"/>
    <property type="match status" value="1"/>
</dbReference>
<dbReference type="EMBL" id="RBWX01000003">
    <property type="protein sequence ID" value="RKS94264.1"/>
    <property type="molecule type" value="Genomic_DNA"/>
</dbReference>
<keyword evidence="2 11" id="KW-0813">Transport</keyword>
<comment type="caution">
    <text evidence="17">The sequence shown here is derived from an EMBL/GenBank/DDBJ whole genome shotgun (WGS) entry which is preliminary data.</text>
</comment>
<evidence type="ECO:0000256" key="10">
    <source>
        <dbReference type="ARBA" id="ARBA00023237"/>
    </source>
</evidence>
<comment type="similarity">
    <text evidence="11 12">Belongs to the TonB-dependent receptor family.</text>
</comment>
<evidence type="ECO:0000256" key="7">
    <source>
        <dbReference type="ARBA" id="ARBA00023065"/>
    </source>
</evidence>
<keyword evidence="7" id="KW-0406">Ion transport</keyword>
<dbReference type="Pfam" id="PF01575">
    <property type="entry name" value="MaoC_dehydratas"/>
    <property type="match status" value="1"/>
</dbReference>
<keyword evidence="8 12" id="KW-0798">TonB box</keyword>
<feature type="domain" description="MaoC-like" evidence="15">
    <location>
        <begin position="23"/>
        <end position="88"/>
    </location>
</feature>
<evidence type="ECO:0000256" key="5">
    <source>
        <dbReference type="ARBA" id="ARBA00022692"/>
    </source>
</evidence>
<dbReference type="Pfam" id="PF00593">
    <property type="entry name" value="TonB_dep_Rec_b-barrel"/>
    <property type="match status" value="1"/>
</dbReference>
<comment type="subcellular location">
    <subcellularLocation>
        <location evidence="1 11">Cell outer membrane</location>
        <topology evidence="1 11">Multi-pass membrane protein</topology>
    </subcellularLocation>
</comment>
<organism evidence="17 18">
    <name type="scientific">Sphingosinicella microcystinivorans</name>
    <dbReference type="NCBI Taxonomy" id="335406"/>
    <lineage>
        <taxon>Bacteria</taxon>
        <taxon>Pseudomonadati</taxon>
        <taxon>Pseudomonadota</taxon>
        <taxon>Alphaproteobacteria</taxon>
        <taxon>Sphingomonadales</taxon>
        <taxon>Sphingosinicellaceae</taxon>
        <taxon>Sphingosinicella</taxon>
    </lineage>
</organism>
<protein>
    <submittedName>
        <fullName evidence="17">Outer membrane receptor protein involved in Fe transport</fullName>
    </submittedName>
</protein>
<keyword evidence="4" id="KW-0410">Iron transport</keyword>
<dbReference type="InterPro" id="IPR029069">
    <property type="entry name" value="HotDog_dom_sf"/>
</dbReference>
<feature type="compositionally biased region" description="Basic residues" evidence="13">
    <location>
        <begin position="124"/>
        <end position="135"/>
    </location>
</feature>
<evidence type="ECO:0000256" key="2">
    <source>
        <dbReference type="ARBA" id="ARBA00022448"/>
    </source>
</evidence>
<feature type="domain" description="TonB-dependent receptor-like beta-barrel" evidence="14">
    <location>
        <begin position="457"/>
        <end position="888"/>
    </location>
</feature>
<evidence type="ECO:0000256" key="6">
    <source>
        <dbReference type="ARBA" id="ARBA00023004"/>
    </source>
</evidence>
<evidence type="ECO:0000256" key="12">
    <source>
        <dbReference type="RuleBase" id="RU003357"/>
    </source>
</evidence>
<name>A0ABX9T4A4_SPHMI</name>
<accession>A0ABX9T4A4</accession>
<dbReference type="Gene3D" id="2.40.170.20">
    <property type="entry name" value="TonB-dependent receptor, beta-barrel domain"/>
    <property type="match status" value="1"/>
</dbReference>
<dbReference type="CDD" id="cd01347">
    <property type="entry name" value="ligand_gated_channel"/>
    <property type="match status" value="1"/>
</dbReference>
<dbReference type="PROSITE" id="PS52016">
    <property type="entry name" value="TONB_DEPENDENT_REC_3"/>
    <property type="match status" value="1"/>
</dbReference>
<feature type="compositionally biased region" description="Basic and acidic residues" evidence="13">
    <location>
        <begin position="139"/>
        <end position="152"/>
    </location>
</feature>
<keyword evidence="10 11" id="KW-0998">Cell outer membrane</keyword>
<dbReference type="SUPFAM" id="SSF54637">
    <property type="entry name" value="Thioesterase/thiol ester dehydrase-isomerase"/>
    <property type="match status" value="1"/>
</dbReference>
<evidence type="ECO:0000256" key="3">
    <source>
        <dbReference type="ARBA" id="ARBA00022452"/>
    </source>
</evidence>
<keyword evidence="5 11" id="KW-0812">Transmembrane</keyword>
<dbReference type="InterPro" id="IPR002539">
    <property type="entry name" value="MaoC-like_dom"/>
</dbReference>
<evidence type="ECO:0000313" key="17">
    <source>
        <dbReference type="EMBL" id="RKS94264.1"/>
    </source>
</evidence>
<proteinExistence type="inferred from homology"/>
<keyword evidence="18" id="KW-1185">Reference proteome</keyword>
<dbReference type="Proteomes" id="UP000276029">
    <property type="component" value="Unassembled WGS sequence"/>
</dbReference>
<evidence type="ECO:0000313" key="18">
    <source>
        <dbReference type="Proteomes" id="UP000276029"/>
    </source>
</evidence>
<dbReference type="Pfam" id="PF07715">
    <property type="entry name" value="Plug"/>
    <property type="match status" value="1"/>
</dbReference>